<keyword evidence="4" id="KW-1185">Reference proteome</keyword>
<evidence type="ECO:0000313" key="4">
    <source>
        <dbReference type="Proteomes" id="UP000075901"/>
    </source>
</evidence>
<feature type="compositionally biased region" description="Pro residues" evidence="1">
    <location>
        <begin position="97"/>
        <end position="110"/>
    </location>
</feature>
<evidence type="ECO:0000313" key="3">
    <source>
        <dbReference type="EnsemblMetazoa" id="AMAM022347-PA"/>
    </source>
</evidence>
<dbReference type="VEuPathDB" id="VectorBase:AMAM022347"/>
<feature type="chain" id="PRO_5008136577" evidence="2">
    <location>
        <begin position="28"/>
        <end position="166"/>
    </location>
</feature>
<dbReference type="EnsemblMetazoa" id="AMAM022347-RA">
    <property type="protein sequence ID" value="AMAM022347-PA"/>
    <property type="gene ID" value="AMAM022347"/>
</dbReference>
<accession>A0A182T9H6</accession>
<feature type="signal peptide" evidence="2">
    <location>
        <begin position="1"/>
        <end position="27"/>
    </location>
</feature>
<reference evidence="4" key="1">
    <citation type="submission" date="2013-09" db="EMBL/GenBank/DDBJ databases">
        <title>The Genome Sequence of Anopheles maculatus species B.</title>
        <authorList>
            <consortium name="The Broad Institute Genomics Platform"/>
            <person name="Neafsey D.E."/>
            <person name="Besansky N."/>
            <person name="Howell P."/>
            <person name="Walton C."/>
            <person name="Young S.K."/>
            <person name="Zeng Q."/>
            <person name="Gargeya S."/>
            <person name="Fitzgerald M."/>
            <person name="Haas B."/>
            <person name="Abouelleil A."/>
            <person name="Allen A.W."/>
            <person name="Alvarado L."/>
            <person name="Arachchi H.M."/>
            <person name="Berlin A.M."/>
            <person name="Chapman S.B."/>
            <person name="Gainer-Dewar J."/>
            <person name="Goldberg J."/>
            <person name="Griggs A."/>
            <person name="Gujja S."/>
            <person name="Hansen M."/>
            <person name="Howarth C."/>
            <person name="Imamovic A."/>
            <person name="Ireland A."/>
            <person name="Larimer J."/>
            <person name="McCowan C."/>
            <person name="Murphy C."/>
            <person name="Pearson M."/>
            <person name="Poon T.W."/>
            <person name="Priest M."/>
            <person name="Roberts A."/>
            <person name="Saif S."/>
            <person name="Shea T."/>
            <person name="Sisk P."/>
            <person name="Sykes S."/>
            <person name="Wortman J."/>
            <person name="Nusbaum C."/>
            <person name="Birren B."/>
        </authorList>
    </citation>
    <scope>NUCLEOTIDE SEQUENCE [LARGE SCALE GENOMIC DNA]</scope>
    <source>
        <strain evidence="4">maculatus3</strain>
    </source>
</reference>
<evidence type="ECO:0000256" key="2">
    <source>
        <dbReference type="SAM" id="SignalP"/>
    </source>
</evidence>
<reference evidence="3" key="2">
    <citation type="submission" date="2020-05" db="UniProtKB">
        <authorList>
            <consortium name="EnsemblMetazoa"/>
        </authorList>
    </citation>
    <scope>IDENTIFICATION</scope>
    <source>
        <strain evidence="3">maculatus3</strain>
    </source>
</reference>
<dbReference type="Proteomes" id="UP000075901">
    <property type="component" value="Unassembled WGS sequence"/>
</dbReference>
<protein>
    <submittedName>
        <fullName evidence="3">Uncharacterized protein</fullName>
    </submittedName>
</protein>
<proteinExistence type="predicted"/>
<name>A0A182T9H6_9DIPT</name>
<evidence type="ECO:0000256" key="1">
    <source>
        <dbReference type="SAM" id="MobiDB-lite"/>
    </source>
</evidence>
<feature type="region of interest" description="Disordered" evidence="1">
    <location>
        <begin position="91"/>
        <end position="113"/>
    </location>
</feature>
<sequence>MICGPPGSPEQLLLSLLPVAFPLPVVTQLPACDVADVSCICRRRFSVSMRYVAAVSFSRGLLVVDVSVSSELSDTLRPLPTDGCCCPFSSSSCATSTPPPPSTSPPPMRMPPSSVASASFTSVRQLLFVLEFTVPPLSIDFCEWAVSAFFSCCLAGVIVAGPLLSS</sequence>
<dbReference type="AlphaFoldDB" id="A0A182T9H6"/>
<organism evidence="3 4">
    <name type="scientific">Anopheles maculatus</name>
    <dbReference type="NCBI Taxonomy" id="74869"/>
    <lineage>
        <taxon>Eukaryota</taxon>
        <taxon>Metazoa</taxon>
        <taxon>Ecdysozoa</taxon>
        <taxon>Arthropoda</taxon>
        <taxon>Hexapoda</taxon>
        <taxon>Insecta</taxon>
        <taxon>Pterygota</taxon>
        <taxon>Neoptera</taxon>
        <taxon>Endopterygota</taxon>
        <taxon>Diptera</taxon>
        <taxon>Nematocera</taxon>
        <taxon>Culicoidea</taxon>
        <taxon>Culicidae</taxon>
        <taxon>Anophelinae</taxon>
        <taxon>Anopheles</taxon>
        <taxon>Anopheles maculatus group</taxon>
    </lineage>
</organism>
<keyword evidence="2" id="KW-0732">Signal</keyword>